<feature type="modified residue" description="S-(dipyrrolylmethanemethyl)cysteine" evidence="8">
    <location>
        <position position="256"/>
    </location>
</feature>
<accession>E1YGN2</accession>
<comment type="miscellaneous">
    <text evidence="8">The porphobilinogen subunits are added to the dipyrromethane group.</text>
</comment>
<evidence type="ECO:0000259" key="9">
    <source>
        <dbReference type="Pfam" id="PF01379"/>
    </source>
</evidence>
<evidence type="ECO:0000256" key="1">
    <source>
        <dbReference type="ARBA" id="ARBA00002869"/>
    </source>
</evidence>
<dbReference type="GO" id="GO:0006782">
    <property type="term" value="P:protoporphyrinogen IX biosynthetic process"/>
    <property type="evidence" value="ECO:0007669"/>
    <property type="project" value="UniProtKB-UniRule"/>
</dbReference>
<dbReference type="InterPro" id="IPR022418">
    <property type="entry name" value="Porphobilinogen_deaminase_C"/>
</dbReference>
<dbReference type="InterPro" id="IPR022417">
    <property type="entry name" value="Porphobilin_deaminase_N"/>
</dbReference>
<comment type="function">
    <text evidence="1 8">Tetrapolymerization of the monopyrrole PBG into the hydroxymethylbilane pre-uroporphyrinogen in several discrete steps.</text>
</comment>
<name>E1YGN2_9BACT</name>
<evidence type="ECO:0000256" key="4">
    <source>
        <dbReference type="ARBA" id="ARBA00011245"/>
    </source>
</evidence>
<proteinExistence type="inferred from homology"/>
<dbReference type="SUPFAM" id="SSF54782">
    <property type="entry name" value="Porphobilinogen deaminase (hydroxymethylbilane synthase), C-terminal domain"/>
    <property type="match status" value="1"/>
</dbReference>
<dbReference type="InterPro" id="IPR000860">
    <property type="entry name" value="HemC"/>
</dbReference>
<comment type="pathway">
    <text evidence="2">Porphyrin-containing compound metabolism; protoporphyrin-IX biosynthesis; coproporphyrinogen-III from 5-aminolevulinate: step 2/4.</text>
</comment>
<sequence>MRVLFIFKLFELRTLIKRKIIIGTRGSKLALWQAEWVKSYLVQKFTDLSVELKIIKTKGDRILDVALAKVGGKGLFVKEIEQSLADSSIDIAVHSMKDMPADLHDGLCIGAIPERENPRDVLISGKGLLLSQLPEGALVGTSSLRRIAQIKRIRPDLVIAPLRGNLDTRINKLEMGEIDAIILAAAGVKRLGLEKIITEYLNEDTMLPAVGQGALCIEIRKDDHDISGFINEMNHFVTRAVVLGERAFLKRIEGGCQVPIAGYGKVENDIFIIRGLVADPDGKTIITDTQRGSLESSESIGAALADRLISMGAKRLLDNLNVL</sequence>
<evidence type="ECO:0000256" key="3">
    <source>
        <dbReference type="ARBA" id="ARBA00005638"/>
    </source>
</evidence>
<dbReference type="PROSITE" id="PS00533">
    <property type="entry name" value="PORPHOBILINOGEN_DEAM"/>
    <property type="match status" value="1"/>
</dbReference>
<evidence type="ECO:0000256" key="2">
    <source>
        <dbReference type="ARBA" id="ARBA00004735"/>
    </source>
</evidence>
<comment type="subunit">
    <text evidence="4 8">Monomer.</text>
</comment>
<dbReference type="PANTHER" id="PTHR11557:SF0">
    <property type="entry name" value="PORPHOBILINOGEN DEAMINASE"/>
    <property type="match status" value="1"/>
</dbReference>
<dbReference type="GO" id="GO:0004418">
    <property type="term" value="F:hydroxymethylbilane synthase activity"/>
    <property type="evidence" value="ECO:0007669"/>
    <property type="project" value="UniProtKB-UniRule"/>
</dbReference>
<protein>
    <recommendedName>
        <fullName evidence="8">Porphobilinogen deaminase</fullName>
        <shortName evidence="8">PBG</shortName>
        <ecNumber evidence="8">2.5.1.61</ecNumber>
    </recommendedName>
    <alternativeName>
        <fullName evidence="8">Hydroxymethylbilane synthase</fullName>
        <shortName evidence="8">HMBS</shortName>
    </alternativeName>
    <alternativeName>
        <fullName evidence="8">Pre-uroporphyrinogen synthase</fullName>
    </alternativeName>
</protein>
<dbReference type="Pfam" id="PF03900">
    <property type="entry name" value="Porphobil_deamC"/>
    <property type="match status" value="1"/>
</dbReference>
<evidence type="ECO:0000259" key="10">
    <source>
        <dbReference type="Pfam" id="PF03900"/>
    </source>
</evidence>
<organism evidence="11">
    <name type="scientific">uncultured Desulfobacterium sp</name>
    <dbReference type="NCBI Taxonomy" id="201089"/>
    <lineage>
        <taxon>Bacteria</taxon>
        <taxon>Pseudomonadati</taxon>
        <taxon>Thermodesulfobacteriota</taxon>
        <taxon>Desulfobacteria</taxon>
        <taxon>Desulfobacterales</taxon>
        <taxon>Desulfobacteriaceae</taxon>
        <taxon>Desulfobacterium</taxon>
        <taxon>environmental samples</taxon>
    </lineage>
</organism>
<dbReference type="SUPFAM" id="SSF53850">
    <property type="entry name" value="Periplasmic binding protein-like II"/>
    <property type="match status" value="1"/>
</dbReference>
<dbReference type="AlphaFoldDB" id="E1YGN2"/>
<gene>
    <name evidence="8" type="primary">hemC</name>
    <name evidence="11" type="ORF">N47_F14210</name>
</gene>
<evidence type="ECO:0000256" key="8">
    <source>
        <dbReference type="HAMAP-Rule" id="MF_00260"/>
    </source>
</evidence>
<evidence type="ECO:0000256" key="5">
    <source>
        <dbReference type="ARBA" id="ARBA00022679"/>
    </source>
</evidence>
<dbReference type="Gene3D" id="3.30.160.40">
    <property type="entry name" value="Porphobilinogen deaminase, C-terminal domain"/>
    <property type="match status" value="1"/>
</dbReference>
<dbReference type="EC" id="2.5.1.61" evidence="8"/>
<keyword evidence="6 8" id="KW-0627">Porphyrin biosynthesis</keyword>
<dbReference type="Pfam" id="PF01379">
    <property type="entry name" value="Porphobil_deam"/>
    <property type="match status" value="1"/>
</dbReference>
<reference evidence="11" key="1">
    <citation type="journal article" date="2011" name="Environ. Microbiol.">
        <title>Genomic insights into the metabolic potential of the polycyclic aromatic hydrocarbon degrading sulfate-reducing Deltaproteobacterium N47.</title>
        <authorList>
            <person name="Bergmann F."/>
            <person name="Selesi D."/>
            <person name="Weinmaier T."/>
            <person name="Tischler P."/>
            <person name="Rattei T."/>
            <person name="Meckenstock R.U."/>
        </authorList>
    </citation>
    <scope>NUCLEOTIDE SEQUENCE</scope>
</reference>
<dbReference type="PRINTS" id="PR00151">
    <property type="entry name" value="PORPHBDMNASE"/>
</dbReference>
<dbReference type="GO" id="GO:0005737">
    <property type="term" value="C:cytoplasm"/>
    <property type="evidence" value="ECO:0007669"/>
    <property type="project" value="UniProtKB-UniRule"/>
</dbReference>
<dbReference type="InterPro" id="IPR022419">
    <property type="entry name" value="Porphobilin_deaminase_cofac_BS"/>
</dbReference>
<dbReference type="FunFam" id="3.40.190.10:FF:000005">
    <property type="entry name" value="Porphobilinogen deaminase"/>
    <property type="match status" value="1"/>
</dbReference>
<comment type="cofactor">
    <cofactor evidence="8">
        <name>dipyrromethane</name>
        <dbReference type="ChEBI" id="CHEBI:60342"/>
    </cofactor>
    <text evidence="8">Binds 1 dipyrromethane group covalently.</text>
</comment>
<dbReference type="HAMAP" id="MF_00260">
    <property type="entry name" value="Porphobil_deam"/>
    <property type="match status" value="1"/>
</dbReference>
<evidence type="ECO:0000256" key="7">
    <source>
        <dbReference type="ARBA" id="ARBA00048169"/>
    </source>
</evidence>
<dbReference type="FunFam" id="3.40.190.10:FF:000004">
    <property type="entry name" value="Porphobilinogen deaminase"/>
    <property type="match status" value="1"/>
</dbReference>
<comment type="similarity">
    <text evidence="3 8">Belongs to the HMBS family.</text>
</comment>
<evidence type="ECO:0000256" key="6">
    <source>
        <dbReference type="ARBA" id="ARBA00023244"/>
    </source>
</evidence>
<feature type="domain" description="Porphobilinogen deaminase N-terminal" evidence="9">
    <location>
        <begin position="20"/>
        <end position="226"/>
    </location>
</feature>
<evidence type="ECO:0000313" key="11">
    <source>
        <dbReference type="EMBL" id="CBX29726.1"/>
    </source>
</evidence>
<keyword evidence="5 8" id="KW-0808">Transferase</keyword>
<dbReference type="Gene3D" id="3.40.190.10">
    <property type="entry name" value="Periplasmic binding protein-like II"/>
    <property type="match status" value="2"/>
</dbReference>
<dbReference type="PIRSF" id="PIRSF001438">
    <property type="entry name" value="4pyrrol_synth_OHMeBilane_synth"/>
    <property type="match status" value="1"/>
</dbReference>
<dbReference type="NCBIfam" id="TIGR00212">
    <property type="entry name" value="hemC"/>
    <property type="match status" value="1"/>
</dbReference>
<feature type="domain" description="Porphobilinogen deaminase C-terminal" evidence="10">
    <location>
        <begin position="242"/>
        <end position="309"/>
    </location>
</feature>
<dbReference type="InterPro" id="IPR036803">
    <property type="entry name" value="Porphobilinogen_deaminase_C_sf"/>
</dbReference>
<comment type="catalytic activity">
    <reaction evidence="7 8">
        <text>4 porphobilinogen + H2O = hydroxymethylbilane + 4 NH4(+)</text>
        <dbReference type="Rhea" id="RHEA:13185"/>
        <dbReference type="ChEBI" id="CHEBI:15377"/>
        <dbReference type="ChEBI" id="CHEBI:28938"/>
        <dbReference type="ChEBI" id="CHEBI:57845"/>
        <dbReference type="ChEBI" id="CHEBI:58126"/>
        <dbReference type="EC" id="2.5.1.61"/>
    </reaction>
</comment>
<dbReference type="CDD" id="cd13646">
    <property type="entry name" value="PBP2_EcHMBS_like"/>
    <property type="match status" value="1"/>
</dbReference>
<dbReference type="EMBL" id="FR695873">
    <property type="protein sequence ID" value="CBX29726.1"/>
    <property type="molecule type" value="Genomic_DNA"/>
</dbReference>
<dbReference type="PANTHER" id="PTHR11557">
    <property type="entry name" value="PORPHOBILINOGEN DEAMINASE"/>
    <property type="match status" value="1"/>
</dbReference>
<dbReference type="UniPathway" id="UPA00251">
    <property type="reaction ID" value="UER00319"/>
</dbReference>